<dbReference type="Gramene" id="GBG63174">
    <property type="protein sequence ID" value="GBG63174"/>
    <property type="gene ID" value="CBR_g36943"/>
</dbReference>
<organism evidence="3 4">
    <name type="scientific">Chara braunii</name>
    <name type="common">Braun's stonewort</name>
    <dbReference type="NCBI Taxonomy" id="69332"/>
    <lineage>
        <taxon>Eukaryota</taxon>
        <taxon>Viridiplantae</taxon>
        <taxon>Streptophyta</taxon>
        <taxon>Charophyceae</taxon>
        <taxon>Charales</taxon>
        <taxon>Characeae</taxon>
        <taxon>Chara</taxon>
    </lineage>
</organism>
<feature type="compositionally biased region" description="Acidic residues" evidence="1">
    <location>
        <begin position="50"/>
        <end position="61"/>
    </location>
</feature>
<dbReference type="OrthoDB" id="1937290at2759"/>
<dbReference type="PANTHER" id="PTHR32166:SF123">
    <property type="entry name" value="BED-TYPE DOMAIN-CONTAINING PROTEIN"/>
    <property type="match status" value="1"/>
</dbReference>
<dbReference type="SUPFAM" id="SSF53098">
    <property type="entry name" value="Ribonuclease H-like"/>
    <property type="match status" value="1"/>
</dbReference>
<feature type="region of interest" description="Disordered" evidence="1">
    <location>
        <begin position="516"/>
        <end position="596"/>
    </location>
</feature>
<gene>
    <name evidence="3" type="ORF">CBR_g36943</name>
</gene>
<proteinExistence type="predicted"/>
<feature type="compositionally biased region" description="Basic and acidic residues" evidence="1">
    <location>
        <begin position="442"/>
        <end position="475"/>
    </location>
</feature>
<accession>A0A388JZE7</accession>
<dbReference type="Pfam" id="PF04937">
    <property type="entry name" value="DUF659"/>
    <property type="match status" value="1"/>
</dbReference>
<evidence type="ECO:0000259" key="2">
    <source>
        <dbReference type="Pfam" id="PF04937"/>
    </source>
</evidence>
<reference evidence="3 4" key="1">
    <citation type="journal article" date="2018" name="Cell">
        <title>The Chara Genome: Secondary Complexity and Implications for Plant Terrestrialization.</title>
        <authorList>
            <person name="Nishiyama T."/>
            <person name="Sakayama H."/>
            <person name="Vries J.D."/>
            <person name="Buschmann H."/>
            <person name="Saint-Marcoux D."/>
            <person name="Ullrich K.K."/>
            <person name="Haas F.B."/>
            <person name="Vanderstraeten L."/>
            <person name="Becker D."/>
            <person name="Lang D."/>
            <person name="Vosolsobe S."/>
            <person name="Rombauts S."/>
            <person name="Wilhelmsson P.K.I."/>
            <person name="Janitza P."/>
            <person name="Kern R."/>
            <person name="Heyl A."/>
            <person name="Rumpler F."/>
            <person name="Villalobos L.I.A.C."/>
            <person name="Clay J.M."/>
            <person name="Skokan R."/>
            <person name="Toyoda A."/>
            <person name="Suzuki Y."/>
            <person name="Kagoshima H."/>
            <person name="Schijlen E."/>
            <person name="Tajeshwar N."/>
            <person name="Catarino B."/>
            <person name="Hetherington A.J."/>
            <person name="Saltykova A."/>
            <person name="Bonnot C."/>
            <person name="Breuninger H."/>
            <person name="Symeonidi A."/>
            <person name="Radhakrishnan G.V."/>
            <person name="Van Nieuwerburgh F."/>
            <person name="Deforce D."/>
            <person name="Chang C."/>
            <person name="Karol K.G."/>
            <person name="Hedrich R."/>
            <person name="Ulvskov P."/>
            <person name="Glockner G."/>
            <person name="Delwiche C.F."/>
            <person name="Petrasek J."/>
            <person name="Van de Peer Y."/>
            <person name="Friml J."/>
            <person name="Beilby M."/>
            <person name="Dolan L."/>
            <person name="Kohara Y."/>
            <person name="Sugano S."/>
            <person name="Fujiyama A."/>
            <person name="Delaux P.-M."/>
            <person name="Quint M."/>
            <person name="TheiBen G."/>
            <person name="Hagemann M."/>
            <person name="Harholt J."/>
            <person name="Dunand C."/>
            <person name="Zachgo S."/>
            <person name="Langdale J."/>
            <person name="Maumus F."/>
            <person name="Straeten D.V.D."/>
            <person name="Gould S.B."/>
            <person name="Rensing S.A."/>
        </authorList>
    </citation>
    <scope>NUCLEOTIDE SEQUENCE [LARGE SCALE GENOMIC DNA]</scope>
    <source>
        <strain evidence="3 4">S276</strain>
    </source>
</reference>
<dbReference type="PANTHER" id="PTHR32166">
    <property type="entry name" value="OSJNBA0013A04.12 PROTEIN"/>
    <property type="match status" value="1"/>
</dbReference>
<feature type="region of interest" description="Disordered" evidence="1">
    <location>
        <begin position="442"/>
        <end position="496"/>
    </location>
</feature>
<comment type="caution">
    <text evidence="3">The sequence shown here is derived from an EMBL/GenBank/DDBJ whole genome shotgun (WGS) entry which is preliminary data.</text>
</comment>
<dbReference type="EMBL" id="BFEA01000036">
    <property type="protein sequence ID" value="GBG63174.1"/>
    <property type="molecule type" value="Genomic_DNA"/>
</dbReference>
<name>A0A388JZE7_CHABU</name>
<dbReference type="InterPro" id="IPR012337">
    <property type="entry name" value="RNaseH-like_sf"/>
</dbReference>
<protein>
    <recommendedName>
        <fullName evidence="2">DUF659 domain-containing protein</fullName>
    </recommendedName>
</protein>
<dbReference type="Proteomes" id="UP000265515">
    <property type="component" value="Unassembled WGS sequence"/>
</dbReference>
<dbReference type="InterPro" id="IPR007021">
    <property type="entry name" value="DUF659"/>
</dbReference>
<feature type="region of interest" description="Disordered" evidence="1">
    <location>
        <begin position="38"/>
        <end position="62"/>
    </location>
</feature>
<feature type="compositionally biased region" description="Basic and acidic residues" evidence="1">
    <location>
        <begin position="525"/>
        <end position="539"/>
    </location>
</feature>
<evidence type="ECO:0000313" key="3">
    <source>
        <dbReference type="EMBL" id="GBG63174.1"/>
    </source>
</evidence>
<feature type="compositionally biased region" description="Basic and acidic residues" evidence="1">
    <location>
        <begin position="555"/>
        <end position="566"/>
    </location>
</feature>
<sequence length="596" mass="66712">MNEVEIVHTLVAGGAKVQPNDKNTKYMLRNYKGGEAESDVHCGHASCGEEGSEDLQTDEPEPPPVAGWAVARIANMLSDALDEAVGVVGAADGGGGEEGQGSTTRMSTLRQTTMRRWVDNAAQKKLDIAWAEAMFRAGVAFNFLNMDTTQTLHAVHLEVANSRLKVKLPSYNYMRTVMLDIIYMKIQKEVNPMTSCRDLTGCTFITDGSTDRMNRPVMNFLAAGEQGAVLMAMVTMSGRKKNVVALAKLWEQVMREIGLQRINTIYTDNGEVNKKAAQILQQRNDVAKIPWVPCGAHCCSLLLKDLANLSWIKGTVKTTNTIVKFIRNHHATHDLMMTVDDLLSLLRPTKVRFGSVYQMLHRLADTEDVLVEMVDGRSAGKWRALRWSWDKLRRRADLVYYRSGHGVEFLLHLHNDPDEEAATRAKEMADRDREIVDRRVTEEEAHRAAIPARKERERRAAQQEKRGGEALKEMDGDVQPAVDKGEQRQGEPTDAAEELQAAVAVYTRRPRPCVEQQVGVEGETTDQHVAIRERGKEQQEEQQAAEDIGTPPFRELNDALHHDNLWKSKAGRKRKAAVEESPKAPRRGPGSPEKER</sequence>
<feature type="domain" description="DUF659" evidence="2">
    <location>
        <begin position="169"/>
        <end position="322"/>
    </location>
</feature>
<evidence type="ECO:0000256" key="1">
    <source>
        <dbReference type="SAM" id="MobiDB-lite"/>
    </source>
</evidence>
<evidence type="ECO:0000313" key="4">
    <source>
        <dbReference type="Proteomes" id="UP000265515"/>
    </source>
</evidence>
<keyword evidence="4" id="KW-1185">Reference proteome</keyword>
<dbReference type="AlphaFoldDB" id="A0A388JZE7"/>